<dbReference type="SMART" id="SM00345">
    <property type="entry name" value="HTH_GNTR"/>
    <property type="match status" value="1"/>
</dbReference>
<protein>
    <submittedName>
        <fullName evidence="6">GntR family transcriptional regulator</fullName>
    </submittedName>
</protein>
<evidence type="ECO:0000313" key="6">
    <source>
        <dbReference type="EMBL" id="TNC10086.1"/>
    </source>
</evidence>
<feature type="domain" description="HTH gntR-type" evidence="5">
    <location>
        <begin position="28"/>
        <end position="95"/>
    </location>
</feature>
<comment type="caution">
    <text evidence="6">The sequence shown here is derived from an EMBL/GenBank/DDBJ whole genome shotgun (WGS) entry which is preliminary data.</text>
</comment>
<dbReference type="InterPro" id="IPR008920">
    <property type="entry name" value="TF_FadR/GntR_C"/>
</dbReference>
<evidence type="ECO:0000256" key="4">
    <source>
        <dbReference type="SAM" id="MobiDB-lite"/>
    </source>
</evidence>
<organism evidence="6 7">
    <name type="scientific">Methylobacterium terricola</name>
    <dbReference type="NCBI Taxonomy" id="2583531"/>
    <lineage>
        <taxon>Bacteria</taxon>
        <taxon>Pseudomonadati</taxon>
        <taxon>Pseudomonadota</taxon>
        <taxon>Alphaproteobacteria</taxon>
        <taxon>Hyphomicrobiales</taxon>
        <taxon>Methylobacteriaceae</taxon>
        <taxon>Methylobacterium</taxon>
    </lineage>
</organism>
<evidence type="ECO:0000256" key="3">
    <source>
        <dbReference type="ARBA" id="ARBA00023163"/>
    </source>
</evidence>
<dbReference type="Gene3D" id="1.10.10.10">
    <property type="entry name" value="Winged helix-like DNA-binding domain superfamily/Winged helix DNA-binding domain"/>
    <property type="match status" value="1"/>
</dbReference>
<keyword evidence="2" id="KW-0238">DNA-binding</keyword>
<dbReference type="PANTHER" id="PTHR43537:SF24">
    <property type="entry name" value="GLUCONATE OPERON TRANSCRIPTIONAL REPRESSOR"/>
    <property type="match status" value="1"/>
</dbReference>
<dbReference type="Gene3D" id="1.20.120.530">
    <property type="entry name" value="GntR ligand-binding domain-like"/>
    <property type="match status" value="1"/>
</dbReference>
<dbReference type="InterPro" id="IPR000524">
    <property type="entry name" value="Tscrpt_reg_HTH_GntR"/>
</dbReference>
<keyword evidence="7" id="KW-1185">Reference proteome</keyword>
<keyword evidence="3" id="KW-0804">Transcription</keyword>
<evidence type="ECO:0000313" key="7">
    <source>
        <dbReference type="Proteomes" id="UP000305267"/>
    </source>
</evidence>
<keyword evidence="1" id="KW-0805">Transcription regulation</keyword>
<dbReference type="SMART" id="SM00895">
    <property type="entry name" value="FCD"/>
    <property type="match status" value="1"/>
</dbReference>
<name>A0A5C4LEV9_9HYPH</name>
<dbReference type="GO" id="GO:0003700">
    <property type="term" value="F:DNA-binding transcription factor activity"/>
    <property type="evidence" value="ECO:0007669"/>
    <property type="project" value="InterPro"/>
</dbReference>
<sequence>MVRASPQGPRKDGPRDDGPRGDEAEKRPSLVDDAYAAMRANIRDATFAPGYQASEQEIALRLGMSRTPVHEAAIRLQEEGLVRVLPRKGILILALAPEDMREIYDVIIGIEGRAAELVAALPDPERLAAAQALDALTTAMEAAHASGDRPAWGEADGAFHAALIERTGNGRMGRIVQTVNDQSHRARMLTLNLRHDLAASIAEHRQIAHGIRAGDPEAALDAARRHRLRARNELLPLLARYGLKHL</sequence>
<feature type="compositionally biased region" description="Basic and acidic residues" evidence="4">
    <location>
        <begin position="9"/>
        <end position="30"/>
    </location>
</feature>
<dbReference type="InterPro" id="IPR036388">
    <property type="entry name" value="WH-like_DNA-bd_sf"/>
</dbReference>
<dbReference type="RefSeq" id="WP_139038400.1">
    <property type="nucleotide sequence ID" value="NZ_VDDA01000014.1"/>
</dbReference>
<evidence type="ECO:0000256" key="2">
    <source>
        <dbReference type="ARBA" id="ARBA00023125"/>
    </source>
</evidence>
<dbReference type="InterPro" id="IPR011711">
    <property type="entry name" value="GntR_C"/>
</dbReference>
<feature type="region of interest" description="Disordered" evidence="4">
    <location>
        <begin position="1"/>
        <end position="30"/>
    </location>
</feature>
<dbReference type="PANTHER" id="PTHR43537">
    <property type="entry name" value="TRANSCRIPTIONAL REGULATOR, GNTR FAMILY"/>
    <property type="match status" value="1"/>
</dbReference>
<dbReference type="Pfam" id="PF00392">
    <property type="entry name" value="GntR"/>
    <property type="match status" value="1"/>
</dbReference>
<dbReference type="SUPFAM" id="SSF46785">
    <property type="entry name" value="Winged helix' DNA-binding domain"/>
    <property type="match status" value="1"/>
</dbReference>
<evidence type="ECO:0000256" key="1">
    <source>
        <dbReference type="ARBA" id="ARBA00023015"/>
    </source>
</evidence>
<dbReference type="Pfam" id="PF07729">
    <property type="entry name" value="FCD"/>
    <property type="match status" value="1"/>
</dbReference>
<accession>A0A5C4LEV9</accession>
<dbReference type="AlphaFoldDB" id="A0A5C4LEV9"/>
<dbReference type="GO" id="GO:0003677">
    <property type="term" value="F:DNA binding"/>
    <property type="evidence" value="ECO:0007669"/>
    <property type="project" value="UniProtKB-KW"/>
</dbReference>
<dbReference type="PROSITE" id="PS50949">
    <property type="entry name" value="HTH_GNTR"/>
    <property type="match status" value="1"/>
</dbReference>
<proteinExistence type="predicted"/>
<gene>
    <name evidence="6" type="ORF">FF100_24570</name>
</gene>
<dbReference type="Proteomes" id="UP000305267">
    <property type="component" value="Unassembled WGS sequence"/>
</dbReference>
<dbReference type="EMBL" id="VDDA01000014">
    <property type="protein sequence ID" value="TNC10086.1"/>
    <property type="molecule type" value="Genomic_DNA"/>
</dbReference>
<dbReference type="OrthoDB" id="9028214at2"/>
<reference evidence="6 7" key="1">
    <citation type="submission" date="2019-06" db="EMBL/GenBank/DDBJ databases">
        <title>Genome of Methylobacterium sp. 17Sr1-39.</title>
        <authorList>
            <person name="Seo T."/>
        </authorList>
    </citation>
    <scope>NUCLEOTIDE SEQUENCE [LARGE SCALE GENOMIC DNA]</scope>
    <source>
        <strain evidence="6 7">17Sr1-39</strain>
    </source>
</reference>
<dbReference type="SUPFAM" id="SSF48008">
    <property type="entry name" value="GntR ligand-binding domain-like"/>
    <property type="match status" value="1"/>
</dbReference>
<evidence type="ECO:0000259" key="5">
    <source>
        <dbReference type="PROSITE" id="PS50949"/>
    </source>
</evidence>
<dbReference type="InterPro" id="IPR036390">
    <property type="entry name" value="WH_DNA-bd_sf"/>
</dbReference>